<evidence type="ECO:0000313" key="3">
    <source>
        <dbReference type="Proteomes" id="UP000775872"/>
    </source>
</evidence>
<evidence type="ECO:0000313" key="2">
    <source>
        <dbReference type="EMBL" id="CAH0045679.1"/>
    </source>
</evidence>
<sequence length="306" mass="34281">MDFVTTSTAPRSELRHLGDRPKMTTGGQRTANLIHYTLQSYSQRLLHQTEMPPFIHPYSTSAAEGGETRIGSLNTCASLLHVLHCGVPGSPALFWRNVQCECERLRNEALSMNKWELLAALQALAIYVIERLNTDGTGYETLDPLLIRTVTDLAQQYSAVDISVDLDPERLWCDWIFNESTHRVIDMLVHFEPAAMCPFYNTGLVIAPLPARKQLWKADNASTWHRERELGAGVQTSFALFANGELVNMAQAPLRVPDWRRDRELLNAESQPGNAANWNEWCSGMDEFGSLVMLAASSIEMCSPTT</sequence>
<feature type="compositionally biased region" description="Polar residues" evidence="1">
    <location>
        <begin position="1"/>
        <end position="10"/>
    </location>
</feature>
<feature type="compositionally biased region" description="Basic and acidic residues" evidence="1">
    <location>
        <begin position="12"/>
        <end position="22"/>
    </location>
</feature>
<dbReference type="OrthoDB" id="5423818at2759"/>
<dbReference type="Proteomes" id="UP000775872">
    <property type="component" value="Unassembled WGS sequence"/>
</dbReference>
<dbReference type="EMBL" id="CABFOC020000013">
    <property type="protein sequence ID" value="CAH0045679.1"/>
    <property type="molecule type" value="Genomic_DNA"/>
</dbReference>
<dbReference type="AlphaFoldDB" id="A0A9N9W8W0"/>
<reference evidence="2" key="1">
    <citation type="submission" date="2021-10" db="EMBL/GenBank/DDBJ databases">
        <authorList>
            <person name="Piombo E."/>
        </authorList>
    </citation>
    <scope>NUCLEOTIDE SEQUENCE</scope>
</reference>
<accession>A0A9N9W8W0</accession>
<keyword evidence="3" id="KW-1185">Reference proteome</keyword>
<proteinExistence type="predicted"/>
<name>A0A9N9W8W0_9HYPO</name>
<gene>
    <name evidence="2" type="ORF">CSOL1703_00012307</name>
</gene>
<organism evidence="2 3">
    <name type="scientific">Clonostachys solani</name>
    <dbReference type="NCBI Taxonomy" id="160281"/>
    <lineage>
        <taxon>Eukaryota</taxon>
        <taxon>Fungi</taxon>
        <taxon>Dikarya</taxon>
        <taxon>Ascomycota</taxon>
        <taxon>Pezizomycotina</taxon>
        <taxon>Sordariomycetes</taxon>
        <taxon>Hypocreomycetidae</taxon>
        <taxon>Hypocreales</taxon>
        <taxon>Bionectriaceae</taxon>
        <taxon>Clonostachys</taxon>
    </lineage>
</organism>
<feature type="region of interest" description="Disordered" evidence="1">
    <location>
        <begin position="1"/>
        <end position="24"/>
    </location>
</feature>
<comment type="caution">
    <text evidence="2">The sequence shown here is derived from an EMBL/GenBank/DDBJ whole genome shotgun (WGS) entry which is preliminary data.</text>
</comment>
<evidence type="ECO:0000256" key="1">
    <source>
        <dbReference type="SAM" id="MobiDB-lite"/>
    </source>
</evidence>
<protein>
    <submittedName>
        <fullName evidence="2">Uncharacterized protein</fullName>
    </submittedName>
</protein>